<protein>
    <submittedName>
        <fullName evidence="3">Uncharacterized protein</fullName>
    </submittedName>
</protein>
<comment type="caution">
    <text evidence="3">The sequence shown here is derived from an EMBL/GenBank/DDBJ whole genome shotgun (WGS) entry which is preliminary data.</text>
</comment>
<dbReference type="AlphaFoldDB" id="A0A4R4WFR1"/>
<dbReference type="EMBL" id="SMKR01000142">
    <property type="protein sequence ID" value="TDD17938.1"/>
    <property type="molecule type" value="Genomic_DNA"/>
</dbReference>
<evidence type="ECO:0000256" key="2">
    <source>
        <dbReference type="SAM" id="Phobius"/>
    </source>
</evidence>
<feature type="region of interest" description="Disordered" evidence="1">
    <location>
        <begin position="1"/>
        <end position="24"/>
    </location>
</feature>
<evidence type="ECO:0000313" key="4">
    <source>
        <dbReference type="Proteomes" id="UP000295172"/>
    </source>
</evidence>
<feature type="transmembrane region" description="Helical" evidence="2">
    <location>
        <begin position="30"/>
        <end position="52"/>
    </location>
</feature>
<evidence type="ECO:0000256" key="1">
    <source>
        <dbReference type="SAM" id="MobiDB-lite"/>
    </source>
</evidence>
<keyword evidence="2" id="KW-1133">Transmembrane helix</keyword>
<dbReference type="RefSeq" id="WP_132325033.1">
    <property type="nucleotide sequence ID" value="NZ_SMKR01000142.1"/>
</dbReference>
<proteinExistence type="predicted"/>
<name>A0A4R4WFR1_9ACTN</name>
<accession>A0A4R4WFR1</accession>
<feature type="transmembrane region" description="Helical" evidence="2">
    <location>
        <begin position="58"/>
        <end position="79"/>
    </location>
</feature>
<dbReference type="Proteomes" id="UP000295172">
    <property type="component" value="Unassembled WGS sequence"/>
</dbReference>
<reference evidence="3 4" key="1">
    <citation type="submission" date="2019-02" db="EMBL/GenBank/DDBJ databases">
        <title>Draft genome sequences of novel Actinobacteria.</title>
        <authorList>
            <person name="Sahin N."/>
            <person name="Ay H."/>
            <person name="Saygin H."/>
        </authorList>
    </citation>
    <scope>NUCLEOTIDE SEQUENCE [LARGE SCALE GENOMIC DNA]</scope>
    <source>
        <strain evidence="3 4">16K104</strain>
    </source>
</reference>
<keyword evidence="2" id="KW-0812">Transmembrane</keyword>
<sequence length="97" mass="9780">MTSPYPRHSRHVTGEGSAPRLTEDTSRGRAFGAISAAEGVAVLVGIASAGVLGELVGIISALILQGLGYVVGGAAVLGCRRMLSATTPREPVGLPRA</sequence>
<evidence type="ECO:0000313" key="3">
    <source>
        <dbReference type="EMBL" id="TDD17938.1"/>
    </source>
</evidence>
<dbReference type="OrthoDB" id="3810421at2"/>
<organism evidence="3 4">
    <name type="scientific">Kribbella turkmenica</name>
    <dbReference type="NCBI Taxonomy" id="2530375"/>
    <lineage>
        <taxon>Bacteria</taxon>
        <taxon>Bacillati</taxon>
        <taxon>Actinomycetota</taxon>
        <taxon>Actinomycetes</taxon>
        <taxon>Propionibacteriales</taxon>
        <taxon>Kribbellaceae</taxon>
        <taxon>Kribbella</taxon>
    </lineage>
</organism>
<gene>
    <name evidence="3" type="ORF">E1218_26955</name>
</gene>
<dbReference type="SUPFAM" id="SSF103473">
    <property type="entry name" value="MFS general substrate transporter"/>
    <property type="match status" value="1"/>
</dbReference>
<dbReference type="InterPro" id="IPR036259">
    <property type="entry name" value="MFS_trans_sf"/>
</dbReference>
<keyword evidence="4" id="KW-1185">Reference proteome</keyword>
<keyword evidence="2" id="KW-0472">Membrane</keyword>